<accession>A0ABR8XJS6</accession>
<dbReference type="RefSeq" id="WP_191702792.1">
    <property type="nucleotide sequence ID" value="NZ_JACSPW010000002.1"/>
</dbReference>
<dbReference type="Pfam" id="PF15601">
    <property type="entry name" value="Imm70"/>
    <property type="match status" value="1"/>
</dbReference>
<evidence type="ECO:0000313" key="1">
    <source>
        <dbReference type="EMBL" id="MBD8032192.1"/>
    </source>
</evidence>
<proteinExistence type="predicted"/>
<name>A0ABR8XJS6_9BACL</name>
<gene>
    <name evidence="1" type="ORF">H9632_03865</name>
</gene>
<evidence type="ECO:0000313" key="2">
    <source>
        <dbReference type="Proteomes" id="UP000600565"/>
    </source>
</evidence>
<reference evidence="1 2" key="1">
    <citation type="submission" date="2020-08" db="EMBL/GenBank/DDBJ databases">
        <title>A Genomic Blueprint of the Chicken Gut Microbiome.</title>
        <authorList>
            <person name="Gilroy R."/>
            <person name="Ravi A."/>
            <person name="Getino M."/>
            <person name="Pursley I."/>
            <person name="Horton D.L."/>
            <person name="Alikhan N.-F."/>
            <person name="Baker D."/>
            <person name="Gharbi K."/>
            <person name="Hall N."/>
            <person name="Watson M."/>
            <person name="Adriaenssens E.M."/>
            <person name="Foster-Nyarko E."/>
            <person name="Jarju S."/>
            <person name="Secka A."/>
            <person name="Antonio M."/>
            <person name="Oren A."/>
            <person name="Chaudhuri R."/>
            <person name="La Ragione R.M."/>
            <person name="Hildebrand F."/>
            <person name="Pallen M.J."/>
        </authorList>
    </citation>
    <scope>NUCLEOTIDE SEQUENCE [LARGE SCALE GENOMIC DNA]</scope>
    <source>
        <strain evidence="1 2">Sa1YVA6</strain>
    </source>
</reference>
<dbReference type="EMBL" id="JACSPW010000002">
    <property type="protein sequence ID" value="MBD8032192.1"/>
    <property type="molecule type" value="Genomic_DNA"/>
</dbReference>
<protein>
    <submittedName>
        <fullName evidence="1">Immunity 70 family protein</fullName>
    </submittedName>
</protein>
<sequence>MAVGFKVKYYWYQIGHGDFLHSFFSTISYHLEQNGWGTEYPFLLNELYNGKLENKNIDSAINELEEIKKKLQDFSPSQVIWDIDNLSKSPPWGDNISKDITNLSNYFITSEGEDLIDMLMKALEKGQKTNSDVYIESI</sequence>
<dbReference type="Proteomes" id="UP000600565">
    <property type="component" value="Unassembled WGS sequence"/>
</dbReference>
<organism evidence="1 2">
    <name type="scientific">Solibacillus merdavium</name>
    <dbReference type="NCBI Taxonomy" id="2762218"/>
    <lineage>
        <taxon>Bacteria</taxon>
        <taxon>Bacillati</taxon>
        <taxon>Bacillota</taxon>
        <taxon>Bacilli</taxon>
        <taxon>Bacillales</taxon>
        <taxon>Caryophanaceae</taxon>
        <taxon>Solibacillus</taxon>
    </lineage>
</organism>
<dbReference type="InterPro" id="IPR028185">
    <property type="entry name" value="Imm70"/>
</dbReference>
<keyword evidence="2" id="KW-1185">Reference proteome</keyword>
<comment type="caution">
    <text evidence="1">The sequence shown here is derived from an EMBL/GenBank/DDBJ whole genome shotgun (WGS) entry which is preliminary data.</text>
</comment>